<comment type="caution">
    <text evidence="2">The sequence shown here is derived from an EMBL/GenBank/DDBJ whole genome shotgun (WGS) entry which is preliminary data.</text>
</comment>
<accession>A0ABQ7G570</accession>
<proteinExistence type="predicted"/>
<dbReference type="EMBL" id="MU070118">
    <property type="protein sequence ID" value="KAF5829748.1"/>
    <property type="molecule type" value="Genomic_DNA"/>
</dbReference>
<feature type="region of interest" description="Disordered" evidence="1">
    <location>
        <begin position="99"/>
        <end position="137"/>
    </location>
</feature>
<evidence type="ECO:0008006" key="4">
    <source>
        <dbReference type="Google" id="ProtNLM"/>
    </source>
</evidence>
<evidence type="ECO:0000256" key="1">
    <source>
        <dbReference type="SAM" id="MobiDB-lite"/>
    </source>
</evidence>
<organism evidence="2 3">
    <name type="scientific">Dunaliella salina</name>
    <name type="common">Green alga</name>
    <name type="synonym">Protococcus salinus</name>
    <dbReference type="NCBI Taxonomy" id="3046"/>
    <lineage>
        <taxon>Eukaryota</taxon>
        <taxon>Viridiplantae</taxon>
        <taxon>Chlorophyta</taxon>
        <taxon>core chlorophytes</taxon>
        <taxon>Chlorophyceae</taxon>
        <taxon>CS clade</taxon>
        <taxon>Chlamydomonadales</taxon>
        <taxon>Dunaliellaceae</taxon>
        <taxon>Dunaliella</taxon>
    </lineage>
</organism>
<evidence type="ECO:0000313" key="2">
    <source>
        <dbReference type="EMBL" id="KAF5829748.1"/>
    </source>
</evidence>
<sequence length="137" mass="15024">MQAKEFPAPHRNPTMQTQYRDSFGPQSKEAMDRIQKSAAEADRLCRAALVRSEIPLGKGGFQTLQSRDWISEYDKKYQKPEENVTGAYDAAQRYKQVLGGPTAPAGRTLPAWPSGSKTPNGAPSGTHPRAFMPMASA</sequence>
<reference evidence="2" key="1">
    <citation type="submission" date="2017-08" db="EMBL/GenBank/DDBJ databases">
        <authorList>
            <person name="Polle J.E."/>
            <person name="Barry K."/>
            <person name="Cushman J."/>
            <person name="Schmutz J."/>
            <person name="Tran D."/>
            <person name="Hathwaick L.T."/>
            <person name="Yim W.C."/>
            <person name="Jenkins J."/>
            <person name="Mckie-Krisberg Z.M."/>
            <person name="Prochnik S."/>
            <person name="Lindquist E."/>
            <person name="Dockter R.B."/>
            <person name="Adam C."/>
            <person name="Molina H."/>
            <person name="Bunkerborg J."/>
            <person name="Jin E."/>
            <person name="Buchheim M."/>
            <person name="Magnuson J."/>
        </authorList>
    </citation>
    <scope>NUCLEOTIDE SEQUENCE</scope>
    <source>
        <strain evidence="2">CCAP 19/18</strain>
    </source>
</reference>
<keyword evidence="3" id="KW-1185">Reference proteome</keyword>
<name>A0ABQ7G570_DUNSA</name>
<dbReference type="Proteomes" id="UP000815325">
    <property type="component" value="Unassembled WGS sequence"/>
</dbReference>
<gene>
    <name evidence="2" type="ORF">DUNSADRAFT_15550</name>
</gene>
<evidence type="ECO:0000313" key="3">
    <source>
        <dbReference type="Proteomes" id="UP000815325"/>
    </source>
</evidence>
<feature type="region of interest" description="Disordered" evidence="1">
    <location>
        <begin position="1"/>
        <end position="35"/>
    </location>
</feature>
<protein>
    <recommendedName>
        <fullName evidence="4">Flagellar associated protein</fullName>
    </recommendedName>
</protein>